<evidence type="ECO:0000313" key="1">
    <source>
        <dbReference type="EMBL" id="KEH23740.1"/>
    </source>
</evidence>
<dbReference type="EMBL" id="CM001223">
    <property type="protein sequence ID" value="KEH23740.1"/>
    <property type="molecule type" value="Genomic_DNA"/>
</dbReference>
<organism evidence="1 3">
    <name type="scientific">Medicago truncatula</name>
    <name type="common">Barrel medic</name>
    <name type="synonym">Medicago tribuloides</name>
    <dbReference type="NCBI Taxonomy" id="3880"/>
    <lineage>
        <taxon>Eukaryota</taxon>
        <taxon>Viridiplantae</taxon>
        <taxon>Streptophyta</taxon>
        <taxon>Embryophyta</taxon>
        <taxon>Tracheophyta</taxon>
        <taxon>Spermatophyta</taxon>
        <taxon>Magnoliopsida</taxon>
        <taxon>eudicotyledons</taxon>
        <taxon>Gunneridae</taxon>
        <taxon>Pentapetalae</taxon>
        <taxon>rosids</taxon>
        <taxon>fabids</taxon>
        <taxon>Fabales</taxon>
        <taxon>Fabaceae</taxon>
        <taxon>Papilionoideae</taxon>
        <taxon>50 kb inversion clade</taxon>
        <taxon>NPAAA clade</taxon>
        <taxon>Hologalegina</taxon>
        <taxon>IRL clade</taxon>
        <taxon>Trifolieae</taxon>
        <taxon>Medicago</taxon>
    </lineage>
</organism>
<reference evidence="2" key="3">
    <citation type="submission" date="2015-04" db="UniProtKB">
        <authorList>
            <consortium name="EnsemblPlants"/>
        </authorList>
    </citation>
    <scope>IDENTIFICATION</scope>
    <source>
        <strain evidence="2">cv. Jemalong A17</strain>
    </source>
</reference>
<sequence length="122" mass="13221">MKATFLSGGTRRAAKDSIPGCSLHTLGNCVRRLLLVTGDCLFTIWVVFPLQTGVVVRVLLLGFIFLLIRVCVAVCFLVGWFGGVVSVSVVGLWVYSSWLSLETFSPAVLLLCLLNSGGDARW</sequence>
<evidence type="ECO:0000313" key="3">
    <source>
        <dbReference type="Proteomes" id="UP000002051"/>
    </source>
</evidence>
<reference evidence="1 3" key="2">
    <citation type="journal article" date="2014" name="BMC Genomics">
        <title>An improved genome release (version Mt4.0) for the model legume Medicago truncatula.</title>
        <authorList>
            <person name="Tang H."/>
            <person name="Krishnakumar V."/>
            <person name="Bidwell S."/>
            <person name="Rosen B."/>
            <person name="Chan A."/>
            <person name="Zhou S."/>
            <person name="Gentzbittel L."/>
            <person name="Childs K.L."/>
            <person name="Yandell M."/>
            <person name="Gundlach H."/>
            <person name="Mayer K.F."/>
            <person name="Schwartz D.C."/>
            <person name="Town C.D."/>
        </authorList>
    </citation>
    <scope>GENOME REANNOTATION</scope>
    <source>
        <strain evidence="1">A17</strain>
        <strain evidence="2 3">cv. Jemalong A17</strain>
    </source>
</reference>
<proteinExistence type="predicted"/>
<gene>
    <name evidence="1" type="ordered locus">MTR_7g094720</name>
</gene>
<dbReference type="AlphaFoldDB" id="A0A072UD21"/>
<keyword evidence="1" id="KW-0812">Transmembrane</keyword>
<protein>
    <submittedName>
        <fullName evidence="1">Transmembrane protein, putative</fullName>
    </submittedName>
</protein>
<name>A0A072UD21_MEDTR</name>
<keyword evidence="1" id="KW-0472">Membrane</keyword>
<reference evidence="1 3" key="1">
    <citation type="journal article" date="2011" name="Nature">
        <title>The Medicago genome provides insight into the evolution of rhizobial symbioses.</title>
        <authorList>
            <person name="Young N.D."/>
            <person name="Debelle F."/>
            <person name="Oldroyd G.E."/>
            <person name="Geurts R."/>
            <person name="Cannon S.B."/>
            <person name="Udvardi M.K."/>
            <person name="Benedito V.A."/>
            <person name="Mayer K.F."/>
            <person name="Gouzy J."/>
            <person name="Schoof H."/>
            <person name="Van de Peer Y."/>
            <person name="Proost S."/>
            <person name="Cook D.R."/>
            <person name="Meyers B.C."/>
            <person name="Spannagl M."/>
            <person name="Cheung F."/>
            <person name="De Mita S."/>
            <person name="Krishnakumar V."/>
            <person name="Gundlach H."/>
            <person name="Zhou S."/>
            <person name="Mudge J."/>
            <person name="Bharti A.K."/>
            <person name="Murray J.D."/>
            <person name="Naoumkina M.A."/>
            <person name="Rosen B."/>
            <person name="Silverstein K.A."/>
            <person name="Tang H."/>
            <person name="Rombauts S."/>
            <person name="Zhao P.X."/>
            <person name="Zhou P."/>
            <person name="Barbe V."/>
            <person name="Bardou P."/>
            <person name="Bechner M."/>
            <person name="Bellec A."/>
            <person name="Berger A."/>
            <person name="Berges H."/>
            <person name="Bidwell S."/>
            <person name="Bisseling T."/>
            <person name="Choisne N."/>
            <person name="Couloux A."/>
            <person name="Denny R."/>
            <person name="Deshpande S."/>
            <person name="Dai X."/>
            <person name="Doyle J.J."/>
            <person name="Dudez A.M."/>
            <person name="Farmer A.D."/>
            <person name="Fouteau S."/>
            <person name="Franken C."/>
            <person name="Gibelin C."/>
            <person name="Gish J."/>
            <person name="Goldstein S."/>
            <person name="Gonzalez A.J."/>
            <person name="Green P.J."/>
            <person name="Hallab A."/>
            <person name="Hartog M."/>
            <person name="Hua A."/>
            <person name="Humphray S.J."/>
            <person name="Jeong D.H."/>
            <person name="Jing Y."/>
            <person name="Jocker A."/>
            <person name="Kenton S.M."/>
            <person name="Kim D.J."/>
            <person name="Klee K."/>
            <person name="Lai H."/>
            <person name="Lang C."/>
            <person name="Lin S."/>
            <person name="Macmil S.L."/>
            <person name="Magdelenat G."/>
            <person name="Matthews L."/>
            <person name="McCorrison J."/>
            <person name="Monaghan E.L."/>
            <person name="Mun J.H."/>
            <person name="Najar F.Z."/>
            <person name="Nicholson C."/>
            <person name="Noirot C."/>
            <person name="O'Bleness M."/>
            <person name="Paule C.R."/>
            <person name="Poulain J."/>
            <person name="Prion F."/>
            <person name="Qin B."/>
            <person name="Qu C."/>
            <person name="Retzel E.F."/>
            <person name="Riddle C."/>
            <person name="Sallet E."/>
            <person name="Samain S."/>
            <person name="Samson N."/>
            <person name="Sanders I."/>
            <person name="Saurat O."/>
            <person name="Scarpelli C."/>
            <person name="Schiex T."/>
            <person name="Segurens B."/>
            <person name="Severin A.J."/>
            <person name="Sherrier D.J."/>
            <person name="Shi R."/>
            <person name="Sims S."/>
            <person name="Singer S.R."/>
            <person name="Sinharoy S."/>
            <person name="Sterck L."/>
            <person name="Viollet A."/>
            <person name="Wang B.B."/>
            <person name="Wang K."/>
            <person name="Wang M."/>
            <person name="Wang X."/>
            <person name="Warfsmann J."/>
            <person name="Weissenbach J."/>
            <person name="White D.D."/>
            <person name="White J.D."/>
            <person name="Wiley G.B."/>
            <person name="Wincker P."/>
            <person name="Xing Y."/>
            <person name="Yang L."/>
            <person name="Yao Z."/>
            <person name="Ying F."/>
            <person name="Zhai J."/>
            <person name="Zhou L."/>
            <person name="Zuber A."/>
            <person name="Denarie J."/>
            <person name="Dixon R.A."/>
            <person name="May G.D."/>
            <person name="Schwartz D.C."/>
            <person name="Rogers J."/>
            <person name="Quetier F."/>
            <person name="Town C.D."/>
            <person name="Roe B.A."/>
        </authorList>
    </citation>
    <scope>NUCLEOTIDE SEQUENCE [LARGE SCALE GENOMIC DNA]</scope>
    <source>
        <strain evidence="1">A17</strain>
        <strain evidence="2 3">cv. Jemalong A17</strain>
    </source>
</reference>
<dbReference type="HOGENOM" id="CLU_2030201_0_0_1"/>
<dbReference type="EnsemblPlants" id="KEH23740">
    <property type="protein sequence ID" value="KEH23740"/>
    <property type="gene ID" value="MTR_7g094720"/>
</dbReference>
<accession>A0A072UD21</accession>
<dbReference type="Proteomes" id="UP000002051">
    <property type="component" value="Unassembled WGS sequence"/>
</dbReference>
<keyword evidence="3" id="KW-1185">Reference proteome</keyword>
<evidence type="ECO:0000313" key="2">
    <source>
        <dbReference type="EnsemblPlants" id="KEH23740"/>
    </source>
</evidence>